<dbReference type="SMART" id="SM00116">
    <property type="entry name" value="CBS"/>
    <property type="match status" value="2"/>
</dbReference>
<keyword evidence="1" id="KW-0805">Transcription regulation</keyword>
<dbReference type="PROSITE" id="PS51371">
    <property type="entry name" value="CBS"/>
    <property type="match status" value="2"/>
</dbReference>
<evidence type="ECO:0000256" key="1">
    <source>
        <dbReference type="ARBA" id="ARBA00023015"/>
    </source>
</evidence>
<dbReference type="InterPro" id="IPR000644">
    <property type="entry name" value="CBS_dom"/>
</dbReference>
<dbReference type="InterPro" id="IPR013196">
    <property type="entry name" value="HTH_11"/>
</dbReference>
<dbReference type="InterPro" id="IPR036390">
    <property type="entry name" value="WH_DNA-bd_sf"/>
</dbReference>
<dbReference type="EMBL" id="NGMS01000001">
    <property type="protein sequence ID" value="OTP27839.1"/>
    <property type="molecule type" value="Genomic_DNA"/>
</dbReference>
<dbReference type="InterPro" id="IPR051257">
    <property type="entry name" value="Diverse_CBS-Domain"/>
</dbReference>
<dbReference type="Proteomes" id="UP000195024">
    <property type="component" value="Unassembled WGS sequence"/>
</dbReference>
<dbReference type="AlphaFoldDB" id="A0A242L149"/>
<dbReference type="InterPro" id="IPR001034">
    <property type="entry name" value="DeoR_HTH"/>
</dbReference>
<evidence type="ECO:0000256" key="3">
    <source>
        <dbReference type="ARBA" id="ARBA00023163"/>
    </source>
</evidence>
<evidence type="ECO:0000313" key="7">
    <source>
        <dbReference type="EMBL" id="OTP27839.1"/>
    </source>
</evidence>
<evidence type="ECO:0000256" key="2">
    <source>
        <dbReference type="ARBA" id="ARBA00023122"/>
    </source>
</evidence>
<dbReference type="Gene3D" id="1.10.10.10">
    <property type="entry name" value="Winged helix-like DNA-binding domain superfamily/Winged helix DNA-binding domain"/>
    <property type="match status" value="1"/>
</dbReference>
<dbReference type="Pfam" id="PF00571">
    <property type="entry name" value="CBS"/>
    <property type="match status" value="2"/>
</dbReference>
<evidence type="ECO:0008006" key="9">
    <source>
        <dbReference type="Google" id="ProtNLM"/>
    </source>
</evidence>
<dbReference type="RefSeq" id="WP_086334931.1">
    <property type="nucleotide sequence ID" value="NZ_NGMS01000001.1"/>
</dbReference>
<evidence type="ECO:0000256" key="4">
    <source>
        <dbReference type="PROSITE-ProRule" id="PRU00703"/>
    </source>
</evidence>
<dbReference type="PANTHER" id="PTHR43080">
    <property type="entry name" value="CBS DOMAIN-CONTAINING PROTEIN CBSX3, MITOCHONDRIAL"/>
    <property type="match status" value="1"/>
</dbReference>
<dbReference type="InterPro" id="IPR016842">
    <property type="entry name" value="UCP026546_HTH-CBS"/>
</dbReference>
<keyword evidence="2 4" id="KW-0129">CBS domain</keyword>
<dbReference type="PIRSF" id="PIRSF026546">
    <property type="entry name" value="UCP026546_CBS_YqzB"/>
    <property type="match status" value="1"/>
</dbReference>
<dbReference type="SMART" id="SM00420">
    <property type="entry name" value="HTH_DEOR"/>
    <property type="match status" value="1"/>
</dbReference>
<dbReference type="SUPFAM" id="SSF46785">
    <property type="entry name" value="Winged helix' DNA-binding domain"/>
    <property type="match status" value="1"/>
</dbReference>
<sequence>MKLSERQKKIIEIVKETQPVSGEKISELLDVSRATLRSDLSFLTMAGILEATPKIGYTYTGSDLETLFFFKTFTVKVGEIMVPPLLIDLNTSIRDAITTLFVYDVGSIYVIDGEKQLVGVLSRKDLLRASLNTEIDHTPVALCMTRSPHIRTCTKKMDLLEVATILQDFEVDSLPVVDEANERNVIGKITKSKVLNFITQQARNAERNR</sequence>
<dbReference type="Pfam" id="PF08279">
    <property type="entry name" value="HTH_11"/>
    <property type="match status" value="1"/>
</dbReference>
<evidence type="ECO:0000259" key="5">
    <source>
        <dbReference type="PROSITE" id="PS51000"/>
    </source>
</evidence>
<dbReference type="Gene3D" id="3.10.580.10">
    <property type="entry name" value="CBS-domain"/>
    <property type="match status" value="1"/>
</dbReference>
<protein>
    <recommendedName>
        <fullName evidence="9">Transcriptional repressor CcpN</fullName>
    </recommendedName>
</protein>
<feature type="domain" description="CBS" evidence="6">
    <location>
        <begin position="80"/>
        <end position="140"/>
    </location>
</feature>
<name>A0A242L149_ENTMU</name>
<dbReference type="GO" id="GO:0003700">
    <property type="term" value="F:DNA-binding transcription factor activity"/>
    <property type="evidence" value="ECO:0007669"/>
    <property type="project" value="InterPro"/>
</dbReference>
<reference evidence="7 8" key="1">
    <citation type="submission" date="2017-05" db="EMBL/GenBank/DDBJ databases">
        <title>The Genome Sequence of Enterococcus mundtii 6B1_DIV0119.</title>
        <authorList>
            <consortium name="The Broad Institute Genomics Platform"/>
            <consortium name="The Broad Institute Genomic Center for Infectious Diseases"/>
            <person name="Earl A."/>
            <person name="Manson A."/>
            <person name="Schwartman J."/>
            <person name="Gilmore M."/>
            <person name="Abouelleil A."/>
            <person name="Cao P."/>
            <person name="Chapman S."/>
            <person name="Cusick C."/>
            <person name="Shea T."/>
            <person name="Young S."/>
            <person name="Neafsey D."/>
            <person name="Nusbaum C."/>
            <person name="Birren B."/>
        </authorList>
    </citation>
    <scope>NUCLEOTIDE SEQUENCE [LARGE SCALE GENOMIC DNA]</scope>
    <source>
        <strain evidence="7 8">6B1_DIV0119</strain>
    </source>
</reference>
<dbReference type="PANTHER" id="PTHR43080:SF2">
    <property type="entry name" value="CBS DOMAIN-CONTAINING PROTEIN"/>
    <property type="match status" value="1"/>
</dbReference>
<dbReference type="InterPro" id="IPR036388">
    <property type="entry name" value="WH-like_DNA-bd_sf"/>
</dbReference>
<gene>
    <name evidence="7" type="ORF">A5802_001575</name>
</gene>
<accession>A0A242L149</accession>
<dbReference type="PROSITE" id="PS51000">
    <property type="entry name" value="HTH_DEOR_2"/>
    <property type="match status" value="1"/>
</dbReference>
<comment type="caution">
    <text evidence="7">The sequence shown here is derived from an EMBL/GenBank/DDBJ whole genome shotgun (WGS) entry which is preliminary data.</text>
</comment>
<feature type="domain" description="CBS" evidence="6">
    <location>
        <begin position="144"/>
        <end position="206"/>
    </location>
</feature>
<feature type="domain" description="HTH deoR-type" evidence="5">
    <location>
        <begin position="3"/>
        <end position="64"/>
    </location>
</feature>
<evidence type="ECO:0000313" key="8">
    <source>
        <dbReference type="Proteomes" id="UP000195024"/>
    </source>
</evidence>
<dbReference type="InterPro" id="IPR046342">
    <property type="entry name" value="CBS_dom_sf"/>
</dbReference>
<evidence type="ECO:0000259" key="6">
    <source>
        <dbReference type="PROSITE" id="PS51371"/>
    </source>
</evidence>
<organism evidence="7 8">
    <name type="scientific">Enterococcus mundtii</name>
    <dbReference type="NCBI Taxonomy" id="53346"/>
    <lineage>
        <taxon>Bacteria</taxon>
        <taxon>Bacillati</taxon>
        <taxon>Bacillota</taxon>
        <taxon>Bacilli</taxon>
        <taxon>Lactobacillales</taxon>
        <taxon>Enterococcaceae</taxon>
        <taxon>Enterococcus</taxon>
    </lineage>
</organism>
<keyword evidence="3" id="KW-0804">Transcription</keyword>
<dbReference type="SUPFAM" id="SSF54631">
    <property type="entry name" value="CBS-domain pair"/>
    <property type="match status" value="1"/>
</dbReference>
<proteinExistence type="predicted"/>